<comment type="subcellular location">
    <subcellularLocation>
        <location evidence="1">Nucleus</location>
    </subcellularLocation>
</comment>
<dbReference type="GO" id="GO:0006325">
    <property type="term" value="P:chromatin organization"/>
    <property type="evidence" value="ECO:0007669"/>
    <property type="project" value="TreeGrafter"/>
</dbReference>
<dbReference type="Pfam" id="PF01101">
    <property type="entry name" value="HMG14_17"/>
    <property type="match status" value="1"/>
</dbReference>
<dbReference type="Ensembl" id="ENSCHIT00000003286.1">
    <property type="protein sequence ID" value="ENSCHIP00000001244.1"/>
    <property type="gene ID" value="ENSCHIG00000002351.1"/>
</dbReference>
<dbReference type="GO" id="GO:0000785">
    <property type="term" value="C:chromatin"/>
    <property type="evidence" value="ECO:0007669"/>
    <property type="project" value="InterPro"/>
</dbReference>
<sequence>MRVRLLRQGKEQPWSGRPASRLLSPLPARAHSTARVPQRKVSSASGAAEVPKRRPGRLSTKSAPVKVETKPKKVAGKDKPSDRKVQTKGEKGAMGKQVEVANQETEDLLASNGEIEKKESPASDGAGKKEVIGD</sequence>
<evidence type="ECO:0008006" key="8">
    <source>
        <dbReference type="Google" id="ProtNLM"/>
    </source>
</evidence>
<dbReference type="PANTHER" id="PTHR23087">
    <property type="entry name" value="NONHISTONE CHROMOSOMAL PROTEIN HMG"/>
    <property type="match status" value="1"/>
</dbReference>
<keyword evidence="7" id="KW-1185">Reference proteome</keyword>
<dbReference type="PANTHER" id="PTHR23087:SF12">
    <property type="entry name" value="NON-HISTONE CHROMOSOMAL PROTEIN HMG-14"/>
    <property type="match status" value="1"/>
</dbReference>
<proteinExistence type="inferred from homology"/>
<evidence type="ECO:0000256" key="2">
    <source>
        <dbReference type="ARBA" id="ARBA00007696"/>
    </source>
</evidence>
<keyword evidence="4" id="KW-0539">Nucleus</keyword>
<reference evidence="6" key="3">
    <citation type="submission" date="2025-09" db="UniProtKB">
        <authorList>
            <consortium name="Ensembl"/>
        </authorList>
    </citation>
    <scope>IDENTIFICATION</scope>
</reference>
<evidence type="ECO:0000256" key="3">
    <source>
        <dbReference type="ARBA" id="ARBA00023125"/>
    </source>
</evidence>
<protein>
    <recommendedName>
        <fullName evidence="8">Non-histone chromosomal protein HMG-14</fullName>
    </recommendedName>
</protein>
<dbReference type="GO" id="GO:0005634">
    <property type="term" value="C:nucleus"/>
    <property type="evidence" value="ECO:0007669"/>
    <property type="project" value="UniProtKB-SubCell"/>
</dbReference>
<evidence type="ECO:0000256" key="4">
    <source>
        <dbReference type="ARBA" id="ARBA00023242"/>
    </source>
</evidence>
<organism evidence="6 7">
    <name type="scientific">Capra hircus</name>
    <name type="common">Goat</name>
    <dbReference type="NCBI Taxonomy" id="9925"/>
    <lineage>
        <taxon>Eukaryota</taxon>
        <taxon>Metazoa</taxon>
        <taxon>Chordata</taxon>
        <taxon>Craniata</taxon>
        <taxon>Vertebrata</taxon>
        <taxon>Euteleostomi</taxon>
        <taxon>Mammalia</taxon>
        <taxon>Eutheria</taxon>
        <taxon>Laurasiatheria</taxon>
        <taxon>Artiodactyla</taxon>
        <taxon>Ruminantia</taxon>
        <taxon>Pecora</taxon>
        <taxon>Bovidae</taxon>
        <taxon>Caprinae</taxon>
        <taxon>Capra</taxon>
    </lineage>
</organism>
<dbReference type="GO" id="GO:0031492">
    <property type="term" value="F:nucleosomal DNA binding"/>
    <property type="evidence" value="ECO:0007669"/>
    <property type="project" value="InterPro"/>
</dbReference>
<comment type="similarity">
    <text evidence="2">Belongs to the HMGN family.</text>
</comment>
<dbReference type="OMA" id="GNECPAS"/>
<name>A0A452DND1_CAPHI</name>
<dbReference type="SMART" id="SM00527">
    <property type="entry name" value="HMG17"/>
    <property type="match status" value="1"/>
</dbReference>
<evidence type="ECO:0000256" key="1">
    <source>
        <dbReference type="ARBA" id="ARBA00004123"/>
    </source>
</evidence>
<feature type="compositionally biased region" description="Basic and acidic residues" evidence="5">
    <location>
        <begin position="114"/>
        <end position="134"/>
    </location>
</feature>
<evidence type="ECO:0000313" key="6">
    <source>
        <dbReference type="Ensembl" id="ENSCHIP00000001244.1"/>
    </source>
</evidence>
<feature type="region of interest" description="Disordered" evidence="5">
    <location>
        <begin position="1"/>
        <end position="134"/>
    </location>
</feature>
<evidence type="ECO:0000256" key="5">
    <source>
        <dbReference type="SAM" id="MobiDB-lite"/>
    </source>
</evidence>
<feature type="compositionally biased region" description="Basic and acidic residues" evidence="5">
    <location>
        <begin position="67"/>
        <end position="93"/>
    </location>
</feature>
<evidence type="ECO:0000313" key="7">
    <source>
        <dbReference type="Proteomes" id="UP000291000"/>
    </source>
</evidence>
<keyword evidence="3" id="KW-0238">DNA-binding</keyword>
<dbReference type="PRINTS" id="PR00925">
    <property type="entry name" value="NONHISHMG17"/>
</dbReference>
<accession>A0A452DND1</accession>
<dbReference type="GeneTree" id="ENSGT00950000182802"/>
<reference evidence="6" key="2">
    <citation type="submission" date="2025-08" db="UniProtKB">
        <authorList>
            <consortium name="Ensembl"/>
        </authorList>
    </citation>
    <scope>IDENTIFICATION</scope>
</reference>
<reference evidence="7" key="1">
    <citation type="submission" date="2016-04" db="EMBL/GenBank/DDBJ databases">
        <title>Polished mammalian reference genomes with single-molecule sequencing and chromosome conformation capture applied to the Capra hircus genome.</title>
        <authorList>
            <person name="Bickhart D.M."/>
            <person name="Koren S."/>
            <person name="Rosen B."/>
            <person name="Hastie A."/>
            <person name="Liachko I."/>
            <person name="Sullivan S.T."/>
            <person name="Burton J."/>
            <person name="Sayre B.L."/>
            <person name="Huson H.J."/>
            <person name="Lee J."/>
            <person name="Lam E."/>
            <person name="Kelley C.M."/>
            <person name="Hutchison J.L."/>
            <person name="Zhou Y."/>
            <person name="Sun J."/>
            <person name="Crisa A."/>
            <person name="Schwartz J.C."/>
            <person name="Hammond J.A."/>
            <person name="Schroeder S.G."/>
            <person name="Liu G.E."/>
            <person name="Dunham M."/>
            <person name="Shendure J."/>
            <person name="Sonstegard T.S."/>
            <person name="Phillippy A.M."/>
            <person name="Van Tassell C.P."/>
            <person name="Smith T.P."/>
        </authorList>
    </citation>
    <scope>NUCLEOTIDE SEQUENCE [LARGE SCALE GENOMIC DNA]</scope>
</reference>
<dbReference type="InterPro" id="IPR000079">
    <property type="entry name" value="HMGN_fam"/>
</dbReference>
<dbReference type="Proteomes" id="UP000291000">
    <property type="component" value="Unassembled WGS sequence"/>
</dbReference>
<dbReference type="AlphaFoldDB" id="A0A452DND1"/>